<keyword evidence="13" id="KW-1185">Reference proteome</keyword>
<feature type="domain" description="RNase III" evidence="11">
    <location>
        <begin position="4"/>
        <end position="126"/>
    </location>
</feature>
<keyword evidence="3 8" id="KW-0507">mRNA processing</keyword>
<feature type="binding site" evidence="8">
    <location>
        <position position="39"/>
    </location>
    <ligand>
        <name>Mg(2+)</name>
        <dbReference type="ChEBI" id="CHEBI:18420"/>
    </ligand>
</feature>
<feature type="active site" evidence="8">
    <location>
        <position position="115"/>
    </location>
</feature>
<evidence type="ECO:0000313" key="13">
    <source>
        <dbReference type="Proteomes" id="UP001597380"/>
    </source>
</evidence>
<dbReference type="CDD" id="cd00593">
    <property type="entry name" value="RIBOc"/>
    <property type="match status" value="1"/>
</dbReference>
<feature type="region of interest" description="Disordered" evidence="9">
    <location>
        <begin position="200"/>
        <end position="225"/>
    </location>
</feature>
<evidence type="ECO:0000256" key="9">
    <source>
        <dbReference type="SAM" id="MobiDB-lite"/>
    </source>
</evidence>
<name>A0ABW4XK75_9GAMM</name>
<comment type="catalytic activity">
    <reaction evidence="1 8">
        <text>Endonucleolytic cleavage to 5'-phosphomonoester.</text>
        <dbReference type="EC" id="3.1.26.3"/>
    </reaction>
</comment>
<dbReference type="NCBIfam" id="TIGR02191">
    <property type="entry name" value="RNaseIII"/>
    <property type="match status" value="1"/>
</dbReference>
<comment type="subunit">
    <text evidence="8">Homodimer.</text>
</comment>
<evidence type="ECO:0000256" key="4">
    <source>
        <dbReference type="ARBA" id="ARBA00022722"/>
    </source>
</evidence>
<dbReference type="PROSITE" id="PS50137">
    <property type="entry name" value="DS_RBD"/>
    <property type="match status" value="1"/>
</dbReference>
<dbReference type="PANTHER" id="PTHR11207">
    <property type="entry name" value="RIBONUCLEASE III"/>
    <property type="match status" value="1"/>
</dbReference>
<comment type="function">
    <text evidence="8">Digests double-stranded RNA. Involved in the processing of primary rRNA transcript to yield the immediate precursors to the large and small rRNAs (23S and 16S). Processes some mRNAs, and tRNAs when they are encoded in the rRNA operon. Processes pre-crRNA and tracrRNA of type II CRISPR loci if present in the organism.</text>
</comment>
<organism evidence="12 13">
    <name type="scientific">Corallincola platygyrae</name>
    <dbReference type="NCBI Taxonomy" id="1193278"/>
    <lineage>
        <taxon>Bacteria</taxon>
        <taxon>Pseudomonadati</taxon>
        <taxon>Pseudomonadota</taxon>
        <taxon>Gammaproteobacteria</taxon>
        <taxon>Alteromonadales</taxon>
        <taxon>Psychromonadaceae</taxon>
        <taxon>Corallincola</taxon>
    </lineage>
</organism>
<comment type="caution">
    <text evidence="12">The sequence shown here is derived from an EMBL/GenBank/DDBJ whole genome shotgun (WGS) entry which is preliminary data.</text>
</comment>
<dbReference type="Pfam" id="PF14622">
    <property type="entry name" value="Ribonucleas_3_3"/>
    <property type="match status" value="1"/>
</dbReference>
<keyword evidence="5 8" id="KW-0255">Endonuclease</keyword>
<evidence type="ECO:0000256" key="2">
    <source>
        <dbReference type="ARBA" id="ARBA00010183"/>
    </source>
</evidence>
<gene>
    <name evidence="8 12" type="primary">rnc</name>
    <name evidence="12" type="ORF">ACFSJ3_07950</name>
</gene>
<dbReference type="InterPro" id="IPR011907">
    <property type="entry name" value="RNase_III"/>
</dbReference>
<evidence type="ECO:0000259" key="11">
    <source>
        <dbReference type="PROSITE" id="PS50142"/>
    </source>
</evidence>
<evidence type="ECO:0000256" key="8">
    <source>
        <dbReference type="HAMAP-Rule" id="MF_00104"/>
    </source>
</evidence>
<dbReference type="HAMAP" id="MF_00104">
    <property type="entry name" value="RNase_III"/>
    <property type="match status" value="1"/>
</dbReference>
<dbReference type="SMART" id="SM00535">
    <property type="entry name" value="RIBOc"/>
    <property type="match status" value="1"/>
</dbReference>
<dbReference type="Gene3D" id="1.10.1520.10">
    <property type="entry name" value="Ribonuclease III domain"/>
    <property type="match status" value="1"/>
</dbReference>
<dbReference type="Proteomes" id="UP001597380">
    <property type="component" value="Unassembled WGS sequence"/>
</dbReference>
<keyword evidence="8" id="KW-0699">rRNA-binding</keyword>
<keyword evidence="8" id="KW-0963">Cytoplasm</keyword>
<dbReference type="InterPro" id="IPR036389">
    <property type="entry name" value="RNase_III_sf"/>
</dbReference>
<comment type="similarity">
    <text evidence="2">Belongs to the ribonuclease III family.</text>
</comment>
<feature type="active site" evidence="8">
    <location>
        <position position="43"/>
    </location>
</feature>
<protein>
    <recommendedName>
        <fullName evidence="8">Ribonuclease 3</fullName>
        <ecNumber evidence="8">3.1.26.3</ecNumber>
    </recommendedName>
    <alternativeName>
        <fullName evidence="8">Ribonuclease III</fullName>
        <shortName evidence="8">RNase III</shortName>
    </alternativeName>
</protein>
<reference evidence="13" key="1">
    <citation type="journal article" date="2019" name="Int. J. Syst. Evol. Microbiol.">
        <title>The Global Catalogue of Microorganisms (GCM) 10K type strain sequencing project: providing services to taxonomists for standard genome sequencing and annotation.</title>
        <authorList>
            <consortium name="The Broad Institute Genomics Platform"/>
            <consortium name="The Broad Institute Genome Sequencing Center for Infectious Disease"/>
            <person name="Wu L."/>
            <person name="Ma J."/>
        </authorList>
    </citation>
    <scope>NUCLEOTIDE SEQUENCE [LARGE SCALE GENOMIC DNA]</scope>
    <source>
        <strain evidence="13">CGMCC 1.10992</strain>
    </source>
</reference>
<dbReference type="SUPFAM" id="SSF54768">
    <property type="entry name" value="dsRNA-binding domain-like"/>
    <property type="match status" value="1"/>
</dbReference>
<feature type="domain" description="DRBM" evidence="10">
    <location>
        <begin position="153"/>
        <end position="223"/>
    </location>
</feature>
<evidence type="ECO:0000256" key="5">
    <source>
        <dbReference type="ARBA" id="ARBA00022759"/>
    </source>
</evidence>
<dbReference type="InterPro" id="IPR000999">
    <property type="entry name" value="RNase_III_dom"/>
</dbReference>
<dbReference type="InterPro" id="IPR014720">
    <property type="entry name" value="dsRBD_dom"/>
</dbReference>
<keyword evidence="8" id="KW-0819">tRNA processing</keyword>
<dbReference type="PROSITE" id="PS50142">
    <property type="entry name" value="RNASE_3_2"/>
    <property type="match status" value="1"/>
</dbReference>
<dbReference type="PANTHER" id="PTHR11207:SF0">
    <property type="entry name" value="RIBONUCLEASE 3"/>
    <property type="match status" value="1"/>
</dbReference>
<evidence type="ECO:0000256" key="6">
    <source>
        <dbReference type="ARBA" id="ARBA00022801"/>
    </source>
</evidence>
<evidence type="ECO:0000259" key="10">
    <source>
        <dbReference type="PROSITE" id="PS50137"/>
    </source>
</evidence>
<dbReference type="PROSITE" id="PS00517">
    <property type="entry name" value="RNASE_3_1"/>
    <property type="match status" value="1"/>
</dbReference>
<dbReference type="Pfam" id="PF00035">
    <property type="entry name" value="dsrm"/>
    <property type="match status" value="1"/>
</dbReference>
<feature type="binding site" evidence="8">
    <location>
        <position position="115"/>
    </location>
    <ligand>
        <name>Mg(2+)</name>
        <dbReference type="ChEBI" id="CHEBI:18420"/>
    </ligand>
</feature>
<dbReference type="EC" id="3.1.26.3" evidence="8"/>
<feature type="binding site" evidence="8">
    <location>
        <position position="112"/>
    </location>
    <ligand>
        <name>Mg(2+)</name>
        <dbReference type="ChEBI" id="CHEBI:18420"/>
    </ligand>
</feature>
<comment type="cofactor">
    <cofactor evidence="8">
        <name>Mg(2+)</name>
        <dbReference type="ChEBI" id="CHEBI:18420"/>
    </cofactor>
</comment>
<keyword evidence="8" id="KW-0460">Magnesium</keyword>
<proteinExistence type="inferred from homology"/>
<dbReference type="CDD" id="cd10845">
    <property type="entry name" value="DSRM_RNAse_III_family"/>
    <property type="match status" value="1"/>
</dbReference>
<dbReference type="EMBL" id="JBHUHT010000010">
    <property type="protein sequence ID" value="MFD2095911.1"/>
    <property type="molecule type" value="Genomic_DNA"/>
</dbReference>
<sequence>MDNIARLSRALGYQFDDVSLLEQALTHRSAGSRHNERLEFLGDSILSLVISEQLYAQFPKASEGDLSRLRAALVKGTTLAELARDFQLGDFLRLGSGELKSGGFRRASILADAVEAIIGAIYLDNGIDVVRPLILAWYKSRLEAIKPGEHQKDAKTQLQELLQSRKLALPEYTVLDIKGEAHNQTFTVSCKVSPLNDAVTATGPSRRKAEQDAAAQVLEKMSHDG</sequence>
<dbReference type="GO" id="GO:0004525">
    <property type="term" value="F:ribonuclease III activity"/>
    <property type="evidence" value="ECO:0007669"/>
    <property type="project" value="UniProtKB-EC"/>
</dbReference>
<evidence type="ECO:0000256" key="3">
    <source>
        <dbReference type="ARBA" id="ARBA00022664"/>
    </source>
</evidence>
<keyword evidence="6 8" id="KW-0378">Hydrolase</keyword>
<dbReference type="RefSeq" id="WP_345340689.1">
    <property type="nucleotide sequence ID" value="NZ_BAABLI010000016.1"/>
</dbReference>
<keyword evidence="4 8" id="KW-0540">Nuclease</keyword>
<evidence type="ECO:0000256" key="7">
    <source>
        <dbReference type="ARBA" id="ARBA00022884"/>
    </source>
</evidence>
<dbReference type="SMART" id="SM00358">
    <property type="entry name" value="DSRM"/>
    <property type="match status" value="1"/>
</dbReference>
<keyword evidence="7 8" id="KW-0694">RNA-binding</keyword>
<accession>A0ABW4XK75</accession>
<keyword evidence="8" id="KW-0698">rRNA processing</keyword>
<dbReference type="SUPFAM" id="SSF69065">
    <property type="entry name" value="RNase III domain-like"/>
    <property type="match status" value="1"/>
</dbReference>
<comment type="subcellular location">
    <subcellularLocation>
        <location evidence="8">Cytoplasm</location>
    </subcellularLocation>
</comment>
<keyword evidence="8" id="KW-0479">Metal-binding</keyword>
<evidence type="ECO:0000313" key="12">
    <source>
        <dbReference type="EMBL" id="MFD2095911.1"/>
    </source>
</evidence>
<evidence type="ECO:0000256" key="1">
    <source>
        <dbReference type="ARBA" id="ARBA00000109"/>
    </source>
</evidence>
<dbReference type="Gene3D" id="3.30.160.20">
    <property type="match status" value="1"/>
</dbReference>